<proteinExistence type="predicted"/>
<dbReference type="AlphaFoldDB" id="A0AB34G6X3"/>
<feature type="region of interest" description="Disordered" evidence="1">
    <location>
        <begin position="22"/>
        <end position="51"/>
    </location>
</feature>
<comment type="caution">
    <text evidence="2">The sequence shown here is derived from an EMBL/GenBank/DDBJ whole genome shotgun (WGS) entry which is preliminary data.</text>
</comment>
<reference evidence="2" key="1">
    <citation type="submission" date="2023-01" db="EMBL/GenBank/DDBJ databases">
        <title>The growth and conidiation of Purpureocillium lavendulum are regulated by nitrogen source and histone H3K14 acetylation.</title>
        <authorList>
            <person name="Tang P."/>
            <person name="Han J."/>
            <person name="Zhang C."/>
            <person name="Tang P."/>
            <person name="Qi F."/>
            <person name="Zhang K."/>
            <person name="Liang L."/>
        </authorList>
    </citation>
    <scope>NUCLEOTIDE SEQUENCE</scope>
    <source>
        <strain evidence="2">YMF1.00683</strain>
    </source>
</reference>
<accession>A0AB34G6X3</accession>
<gene>
    <name evidence="2" type="ORF">O9K51_01459</name>
</gene>
<dbReference type="InterPro" id="IPR016181">
    <property type="entry name" value="Acyl_CoA_acyltransferase"/>
</dbReference>
<dbReference type="CDD" id="cd04301">
    <property type="entry name" value="NAT_SF"/>
    <property type="match status" value="1"/>
</dbReference>
<keyword evidence="3" id="KW-1185">Reference proteome</keyword>
<evidence type="ECO:0000256" key="1">
    <source>
        <dbReference type="SAM" id="MobiDB-lite"/>
    </source>
</evidence>
<dbReference type="SUPFAM" id="SSF55729">
    <property type="entry name" value="Acyl-CoA N-acyltransferases (Nat)"/>
    <property type="match status" value="1"/>
</dbReference>
<dbReference type="EMBL" id="JAQHRD010000001">
    <property type="protein sequence ID" value="KAJ6446686.1"/>
    <property type="molecule type" value="Genomic_DNA"/>
</dbReference>
<evidence type="ECO:0000313" key="2">
    <source>
        <dbReference type="EMBL" id="KAJ6446686.1"/>
    </source>
</evidence>
<sequence>MSHALRNEDGLSKAFVAMKDWLNNGPSSKTRETNDEQKAEALEEHSADSPLPLTCDLVQQATPGAPQRIRKRSVDSWSVSDWGGNSNQTPAVGCISRSWLECLPDGAVEESDRMACSIQYPETLPYPDEDEVEDGPSRNYQGLTWRKRTMTSDLHIARELSSRQTLGEQIRASRVAAAPSAPKEASEEPEWPNAHCVLRPARPEDFQQIADIINVEIQTPSPQILYSSPVLAAEIKKLFQYCQNHKRPFIVAVPAEDDGLDPARWPKELKNVYEGYAKWKRSQPKESPVVVGFAFITESRLGFLNSPCPGARFSGQVRIAVHPEHRRKLYGSALLDRILSCVCFRRNFLDYEWKCSDAEKAHVYDSHTSNTRQYTQLYIDVFCEGKEDAGLTWRAAMLNKFGFSEVAHRRQSDVTDQGAESKWLDNVLYAFEARSKDEIVDRPPAQYLQPLSNA</sequence>
<dbReference type="Gene3D" id="3.40.630.30">
    <property type="match status" value="1"/>
</dbReference>
<name>A0AB34G6X3_9HYPO</name>
<evidence type="ECO:0000313" key="3">
    <source>
        <dbReference type="Proteomes" id="UP001163105"/>
    </source>
</evidence>
<dbReference type="Proteomes" id="UP001163105">
    <property type="component" value="Unassembled WGS sequence"/>
</dbReference>
<feature type="compositionally biased region" description="Basic and acidic residues" evidence="1">
    <location>
        <begin position="29"/>
        <end position="47"/>
    </location>
</feature>
<protein>
    <submittedName>
        <fullName evidence="2">Acyl-CoA N-acyltransferase</fullName>
    </submittedName>
</protein>
<organism evidence="2 3">
    <name type="scientific">Purpureocillium lavendulum</name>
    <dbReference type="NCBI Taxonomy" id="1247861"/>
    <lineage>
        <taxon>Eukaryota</taxon>
        <taxon>Fungi</taxon>
        <taxon>Dikarya</taxon>
        <taxon>Ascomycota</taxon>
        <taxon>Pezizomycotina</taxon>
        <taxon>Sordariomycetes</taxon>
        <taxon>Hypocreomycetidae</taxon>
        <taxon>Hypocreales</taxon>
        <taxon>Ophiocordycipitaceae</taxon>
        <taxon>Purpureocillium</taxon>
    </lineage>
</organism>